<keyword evidence="2 3" id="KW-0808">Transferase</keyword>
<dbReference type="Pfam" id="PF03808">
    <property type="entry name" value="Glyco_tran_WecG"/>
    <property type="match status" value="1"/>
</dbReference>
<evidence type="ECO:0000256" key="1">
    <source>
        <dbReference type="ARBA" id="ARBA00022676"/>
    </source>
</evidence>
<keyword evidence="4" id="KW-1185">Reference proteome</keyword>
<sequence>MIKKVEIAGVMLDNYNVREILSEIEKDMGSSLMKTIEEVDMAMILNAEKDEHYKEVLENLSFSIMAETGILSAIGENSTQRYHEIENNLFFEEFFKRVERNRKKVFIIGKSVDKIEQFRGVLEQEFPEIIIANTSALDDCVGAYESVINDINAAGADVVFSIIPSPEQEMFLKEYQGLINAGMWYGIGENKKITPNHGIWNKIKNIVRFKRFHKTLISLEELDFEKEVIK</sequence>
<dbReference type="RefSeq" id="WP_074716713.1">
    <property type="nucleotide sequence ID" value="NZ_FNPG01000010.1"/>
</dbReference>
<dbReference type="EMBL" id="FNPG01000010">
    <property type="protein sequence ID" value="SDY20545.1"/>
    <property type="molecule type" value="Genomic_DNA"/>
</dbReference>
<protein>
    <submittedName>
        <fullName evidence="3">N-acetylglucosaminyldiphosphoundecaprenol N-acetyl-beta-D-mannosaminyltransferase</fullName>
    </submittedName>
</protein>
<name>A0A1H3HZA8_9FIRM</name>
<dbReference type="Proteomes" id="UP000183918">
    <property type="component" value="Unassembled WGS sequence"/>
</dbReference>
<dbReference type="OrthoDB" id="1770743at2"/>
<evidence type="ECO:0000256" key="2">
    <source>
        <dbReference type="ARBA" id="ARBA00022679"/>
    </source>
</evidence>
<evidence type="ECO:0000313" key="4">
    <source>
        <dbReference type="Proteomes" id="UP000183918"/>
    </source>
</evidence>
<reference evidence="3 4" key="1">
    <citation type="submission" date="2016-10" db="EMBL/GenBank/DDBJ databases">
        <authorList>
            <person name="de Groot N.N."/>
        </authorList>
    </citation>
    <scope>NUCLEOTIDE SEQUENCE [LARGE SCALE GENOMIC DNA]</scope>
    <source>
        <strain evidence="3 4">DSM 14045</strain>
    </source>
</reference>
<dbReference type="PANTHER" id="PTHR34136">
    <property type="match status" value="1"/>
</dbReference>
<accession>A0A1H3HZA8</accession>
<evidence type="ECO:0000313" key="3">
    <source>
        <dbReference type="EMBL" id="SDY20545.1"/>
    </source>
</evidence>
<keyword evidence="1" id="KW-0328">Glycosyltransferase</keyword>
<gene>
    <name evidence="3" type="ORF">SAMN02910414_01007</name>
</gene>
<organism evidence="3 4">
    <name type="scientific">Lachnobacterium bovis DSM 14045</name>
    <dbReference type="NCBI Taxonomy" id="1122142"/>
    <lineage>
        <taxon>Bacteria</taxon>
        <taxon>Bacillati</taxon>
        <taxon>Bacillota</taxon>
        <taxon>Clostridia</taxon>
        <taxon>Lachnospirales</taxon>
        <taxon>Lachnospiraceae</taxon>
        <taxon>Lachnobacterium</taxon>
    </lineage>
</organism>
<dbReference type="STRING" id="1122142.SAMN02910414_01007"/>
<dbReference type="PANTHER" id="PTHR34136:SF1">
    <property type="entry name" value="UDP-N-ACETYL-D-MANNOSAMINURONIC ACID TRANSFERASE"/>
    <property type="match status" value="1"/>
</dbReference>
<dbReference type="InterPro" id="IPR004629">
    <property type="entry name" value="WecG_TagA_CpsF"/>
</dbReference>
<dbReference type="AlphaFoldDB" id="A0A1H3HZA8"/>
<dbReference type="GO" id="GO:0016758">
    <property type="term" value="F:hexosyltransferase activity"/>
    <property type="evidence" value="ECO:0007669"/>
    <property type="project" value="TreeGrafter"/>
</dbReference>
<proteinExistence type="predicted"/>